<reference evidence="2" key="2">
    <citation type="submission" date="2025-08" db="UniProtKB">
        <authorList>
            <consortium name="Ensembl"/>
        </authorList>
    </citation>
    <scope>IDENTIFICATION</scope>
</reference>
<evidence type="ECO:0000313" key="2">
    <source>
        <dbReference type="Ensembl" id="ENSPMRP00000004099.1"/>
    </source>
</evidence>
<keyword evidence="3" id="KW-1185">Reference proteome</keyword>
<organism evidence="2 3">
    <name type="scientific">Podarcis muralis</name>
    <name type="common">Wall lizard</name>
    <name type="synonym">Lacerta muralis</name>
    <dbReference type="NCBI Taxonomy" id="64176"/>
    <lineage>
        <taxon>Eukaryota</taxon>
        <taxon>Metazoa</taxon>
        <taxon>Chordata</taxon>
        <taxon>Craniata</taxon>
        <taxon>Vertebrata</taxon>
        <taxon>Euteleostomi</taxon>
        <taxon>Lepidosauria</taxon>
        <taxon>Squamata</taxon>
        <taxon>Bifurcata</taxon>
        <taxon>Unidentata</taxon>
        <taxon>Episquamata</taxon>
        <taxon>Laterata</taxon>
        <taxon>Lacertibaenia</taxon>
        <taxon>Lacertidae</taxon>
        <taxon>Podarcis</taxon>
    </lineage>
</organism>
<name>A0A670HWH9_PODMU</name>
<feature type="compositionally biased region" description="Basic and acidic residues" evidence="1">
    <location>
        <begin position="20"/>
        <end position="34"/>
    </location>
</feature>
<dbReference type="GeneTree" id="ENSGT01140000284134"/>
<reference evidence="2 3" key="1">
    <citation type="journal article" date="2019" name="Proc. Natl. Acad. Sci. U.S.A.">
        <title>Regulatory changes in pterin and carotenoid genes underlie balanced color polymorphisms in the wall lizard.</title>
        <authorList>
            <person name="Andrade P."/>
            <person name="Pinho C."/>
            <person name="Perez I de Lanuza G."/>
            <person name="Afonso S."/>
            <person name="Brejcha J."/>
            <person name="Rubin C.J."/>
            <person name="Wallerman O."/>
            <person name="Pereira P."/>
            <person name="Sabatino S.J."/>
            <person name="Bellati A."/>
            <person name="Pellitteri-Rosa D."/>
            <person name="Bosakova Z."/>
            <person name="Bunikis I."/>
            <person name="Carretero M.A."/>
            <person name="Feiner N."/>
            <person name="Marsik P."/>
            <person name="Pauperio F."/>
            <person name="Salvi D."/>
            <person name="Soler L."/>
            <person name="While G.M."/>
            <person name="Uller T."/>
            <person name="Font E."/>
            <person name="Andersson L."/>
            <person name="Carneiro M."/>
        </authorList>
    </citation>
    <scope>NUCLEOTIDE SEQUENCE</scope>
</reference>
<proteinExistence type="predicted"/>
<evidence type="ECO:0000256" key="1">
    <source>
        <dbReference type="SAM" id="MobiDB-lite"/>
    </source>
</evidence>
<protein>
    <submittedName>
        <fullName evidence="2">Uncharacterized protein</fullName>
    </submittedName>
</protein>
<reference evidence="2" key="3">
    <citation type="submission" date="2025-09" db="UniProtKB">
        <authorList>
            <consortium name="Ensembl"/>
        </authorList>
    </citation>
    <scope>IDENTIFICATION</scope>
</reference>
<evidence type="ECO:0000313" key="3">
    <source>
        <dbReference type="Proteomes" id="UP000472272"/>
    </source>
</evidence>
<sequence length="115" mass="12885">SGKENAGGDIVFFVIVERSKEESRRAQEQRRDPNGEAVPLCTRRPAQASQRHCFHQGQVAINAHHHQEVNAGVEVHRNDGIDGFAEGQPKHPMEVIAYRDCPERQTTEEEEVSGC</sequence>
<dbReference type="Ensembl" id="ENSPMRT00000004373.1">
    <property type="protein sequence ID" value="ENSPMRP00000004099.1"/>
    <property type="gene ID" value="ENSPMRG00000002800.1"/>
</dbReference>
<feature type="region of interest" description="Disordered" evidence="1">
    <location>
        <begin position="20"/>
        <end position="40"/>
    </location>
</feature>
<dbReference type="Proteomes" id="UP000472272">
    <property type="component" value="Chromosome 1"/>
</dbReference>
<accession>A0A670HWH9</accession>
<dbReference type="AlphaFoldDB" id="A0A670HWH9"/>